<keyword evidence="2" id="KW-1003">Cell membrane</keyword>
<dbReference type="Pfam" id="PF02472">
    <property type="entry name" value="ExbD"/>
    <property type="match status" value="1"/>
</dbReference>
<reference evidence="7" key="1">
    <citation type="submission" date="2018-05" db="EMBL/GenBank/DDBJ databases">
        <authorList>
            <person name="Lanie J.A."/>
            <person name="Ng W.-L."/>
            <person name="Kazmierczak K.M."/>
            <person name="Andrzejewski T.M."/>
            <person name="Davidsen T.M."/>
            <person name="Wayne K.J."/>
            <person name="Tettelin H."/>
            <person name="Glass J.I."/>
            <person name="Rusch D."/>
            <person name="Podicherti R."/>
            <person name="Tsui H.-C.T."/>
            <person name="Winkler M.E."/>
        </authorList>
    </citation>
    <scope>NUCLEOTIDE SEQUENCE</scope>
</reference>
<evidence type="ECO:0000256" key="1">
    <source>
        <dbReference type="ARBA" id="ARBA00004162"/>
    </source>
</evidence>
<dbReference type="Gene3D" id="3.30.420.270">
    <property type="match status" value="1"/>
</dbReference>
<keyword evidence="4 6" id="KW-1133">Transmembrane helix</keyword>
<proteinExistence type="predicted"/>
<keyword evidence="5 6" id="KW-0472">Membrane</keyword>
<sequence length="128" mass="13489">MQPVAEINVTSMVDVAFTLLIIFIITAPILQGGIEVAVPETDISALTADANTLIISLDRDGMVFVGETPMDRAEFGSSFGQIVSGGTVDKVWFKGDSLATWGAGVDVMGTIRESGIPFAVVAEQSPER</sequence>
<feature type="transmembrane region" description="Helical" evidence="6">
    <location>
        <begin position="12"/>
        <end position="30"/>
    </location>
</feature>
<evidence type="ECO:0000256" key="4">
    <source>
        <dbReference type="ARBA" id="ARBA00022989"/>
    </source>
</evidence>
<evidence type="ECO:0000256" key="6">
    <source>
        <dbReference type="SAM" id="Phobius"/>
    </source>
</evidence>
<dbReference type="InterPro" id="IPR003400">
    <property type="entry name" value="ExbD"/>
</dbReference>
<organism evidence="7">
    <name type="scientific">marine metagenome</name>
    <dbReference type="NCBI Taxonomy" id="408172"/>
    <lineage>
        <taxon>unclassified sequences</taxon>
        <taxon>metagenomes</taxon>
        <taxon>ecological metagenomes</taxon>
    </lineage>
</organism>
<dbReference type="AlphaFoldDB" id="A0A381P768"/>
<evidence type="ECO:0000313" key="7">
    <source>
        <dbReference type="EMBL" id="SUZ62730.1"/>
    </source>
</evidence>
<dbReference type="GO" id="GO:0022857">
    <property type="term" value="F:transmembrane transporter activity"/>
    <property type="evidence" value="ECO:0007669"/>
    <property type="project" value="InterPro"/>
</dbReference>
<accession>A0A381P768</accession>
<name>A0A381P768_9ZZZZ</name>
<dbReference type="PANTHER" id="PTHR30558">
    <property type="entry name" value="EXBD MEMBRANE COMPONENT OF PMF-DRIVEN MACROMOLECULE IMPORT SYSTEM"/>
    <property type="match status" value="1"/>
</dbReference>
<dbReference type="PANTHER" id="PTHR30558:SF7">
    <property type="entry name" value="TOL-PAL SYSTEM PROTEIN TOLR"/>
    <property type="match status" value="1"/>
</dbReference>
<dbReference type="EMBL" id="UINC01000888">
    <property type="protein sequence ID" value="SUZ62730.1"/>
    <property type="molecule type" value="Genomic_DNA"/>
</dbReference>
<gene>
    <name evidence="7" type="ORF">METZ01_LOCUS15584</name>
</gene>
<comment type="subcellular location">
    <subcellularLocation>
        <location evidence="1">Cell membrane</location>
        <topology evidence="1">Single-pass membrane protein</topology>
    </subcellularLocation>
</comment>
<dbReference type="GO" id="GO:0005886">
    <property type="term" value="C:plasma membrane"/>
    <property type="evidence" value="ECO:0007669"/>
    <property type="project" value="UniProtKB-SubCell"/>
</dbReference>
<keyword evidence="3 6" id="KW-0812">Transmembrane</keyword>
<evidence type="ECO:0008006" key="8">
    <source>
        <dbReference type="Google" id="ProtNLM"/>
    </source>
</evidence>
<protein>
    <recommendedName>
        <fullName evidence="8">Biopolymer transporter ExbD</fullName>
    </recommendedName>
</protein>
<evidence type="ECO:0000256" key="2">
    <source>
        <dbReference type="ARBA" id="ARBA00022475"/>
    </source>
</evidence>
<evidence type="ECO:0000256" key="3">
    <source>
        <dbReference type="ARBA" id="ARBA00022692"/>
    </source>
</evidence>
<evidence type="ECO:0000256" key="5">
    <source>
        <dbReference type="ARBA" id="ARBA00023136"/>
    </source>
</evidence>